<gene>
    <name evidence="1" type="ORF">TH63_02620</name>
</gene>
<keyword evidence="2" id="KW-1185">Reference proteome</keyword>
<sequence>MLRKRFSLRRKTNQTDVLKKQVLVKGEAEYKNSRGSPHYFCRGNECCNKAFLPKAEANLGKDDNKYKQNK</sequence>
<evidence type="ECO:0000313" key="1">
    <source>
        <dbReference type="EMBL" id="AKQ44765.1"/>
    </source>
</evidence>
<accession>A0A0H4VGN2</accession>
<dbReference type="PATRIC" id="fig|1379910.4.peg.565"/>
<organism evidence="1 2">
    <name type="scientific">Rufibacter radiotolerans</name>
    <dbReference type="NCBI Taxonomy" id="1379910"/>
    <lineage>
        <taxon>Bacteria</taxon>
        <taxon>Pseudomonadati</taxon>
        <taxon>Bacteroidota</taxon>
        <taxon>Cytophagia</taxon>
        <taxon>Cytophagales</taxon>
        <taxon>Hymenobacteraceae</taxon>
        <taxon>Rufibacter</taxon>
    </lineage>
</organism>
<reference evidence="1 2" key="1">
    <citation type="submission" date="2015-01" db="EMBL/GenBank/DDBJ databases">
        <title>Rufibacter sp./DG31D/ whole genome sequencing.</title>
        <authorList>
            <person name="Kim M.K."/>
            <person name="Srinivasan S."/>
            <person name="Lee J.-J."/>
        </authorList>
    </citation>
    <scope>NUCLEOTIDE SEQUENCE [LARGE SCALE GENOMIC DNA]</scope>
    <source>
        <strain evidence="1 2">DG31D</strain>
    </source>
</reference>
<dbReference type="AlphaFoldDB" id="A0A0H4VGN2"/>
<dbReference type="KEGG" id="ruf:TH63_02620"/>
<name>A0A0H4VGN2_9BACT</name>
<dbReference type="EMBL" id="CP010777">
    <property type="protein sequence ID" value="AKQ44765.1"/>
    <property type="molecule type" value="Genomic_DNA"/>
</dbReference>
<protein>
    <submittedName>
        <fullName evidence="1">Uncharacterized protein</fullName>
    </submittedName>
</protein>
<dbReference type="Proteomes" id="UP000036458">
    <property type="component" value="Chromosome"/>
</dbReference>
<evidence type="ECO:0000313" key="2">
    <source>
        <dbReference type="Proteomes" id="UP000036458"/>
    </source>
</evidence>
<proteinExistence type="predicted"/>